<comment type="caution">
    <text evidence="1">The sequence shown here is derived from an EMBL/GenBank/DDBJ whole genome shotgun (WGS) entry which is preliminary data.</text>
</comment>
<protein>
    <submittedName>
        <fullName evidence="1">Uncharacterized protein</fullName>
    </submittedName>
</protein>
<reference evidence="1" key="1">
    <citation type="journal article" date="2020" name="mSystems">
        <title>Genome- and Community-Level Interaction Insights into Carbon Utilization and Element Cycling Functions of Hydrothermarchaeota in Hydrothermal Sediment.</title>
        <authorList>
            <person name="Zhou Z."/>
            <person name="Liu Y."/>
            <person name="Xu W."/>
            <person name="Pan J."/>
            <person name="Luo Z.H."/>
            <person name="Li M."/>
        </authorList>
    </citation>
    <scope>NUCLEOTIDE SEQUENCE [LARGE SCALE GENOMIC DNA]</scope>
    <source>
        <strain evidence="1">SpSt-1071</strain>
    </source>
</reference>
<dbReference type="AlphaFoldDB" id="A0A7C5VFG3"/>
<organism evidence="1">
    <name type="scientific">Thermus caliditerrae</name>
    <dbReference type="NCBI Taxonomy" id="1330700"/>
    <lineage>
        <taxon>Bacteria</taxon>
        <taxon>Thermotogati</taxon>
        <taxon>Deinococcota</taxon>
        <taxon>Deinococci</taxon>
        <taxon>Thermales</taxon>
        <taxon>Thermaceae</taxon>
        <taxon>Thermus</taxon>
    </lineage>
</organism>
<dbReference type="EMBL" id="DRXE01000146">
    <property type="protein sequence ID" value="HHM67825.1"/>
    <property type="molecule type" value="Genomic_DNA"/>
</dbReference>
<gene>
    <name evidence="1" type="ORF">ENM28_03770</name>
</gene>
<evidence type="ECO:0000313" key="1">
    <source>
        <dbReference type="EMBL" id="HHM67825.1"/>
    </source>
</evidence>
<accession>A0A7C5VFG3</accession>
<name>A0A7C5VFG3_9DEIN</name>
<proteinExistence type="predicted"/>
<sequence length="89" mass="10728">MPIKYNPFTGKYEYAEEDQEPTWNEYEGAYEFGRPEETAYSPFTRRYSKRGEGLVDKWNPYRNRYETVPEDWELSQNPYTGEYEFGPKG</sequence>